<evidence type="ECO:0000313" key="15">
    <source>
        <dbReference type="Proteomes" id="UP001209878"/>
    </source>
</evidence>
<dbReference type="InterPro" id="IPR003616">
    <property type="entry name" value="Post-SET_dom"/>
</dbReference>
<evidence type="ECO:0000313" key="14">
    <source>
        <dbReference type="EMBL" id="KAK2171337.1"/>
    </source>
</evidence>
<keyword evidence="5" id="KW-0479">Metal-binding</keyword>
<accession>A0AAD9NIA6</accession>
<dbReference type="EMBL" id="JAODUO010001077">
    <property type="protein sequence ID" value="KAK2171337.1"/>
    <property type="molecule type" value="Genomic_DNA"/>
</dbReference>
<dbReference type="SUPFAM" id="SSF82199">
    <property type="entry name" value="SET domain"/>
    <property type="match status" value="2"/>
</dbReference>
<dbReference type="GO" id="GO:0042800">
    <property type="term" value="F:histone H3K4 methyltransferase activity"/>
    <property type="evidence" value="ECO:0007669"/>
    <property type="project" value="TreeGrafter"/>
</dbReference>
<keyword evidence="10" id="KW-0804">Transcription</keyword>
<name>A0AAD9NIA6_RIDPI</name>
<keyword evidence="2" id="KW-0489">Methyltransferase</keyword>
<dbReference type="InterPro" id="IPR046341">
    <property type="entry name" value="SET_dom_sf"/>
</dbReference>
<keyword evidence="7" id="KW-0863">Zinc-finger</keyword>
<keyword evidence="11" id="KW-0539">Nucleus</keyword>
<gene>
    <name evidence="14" type="ORF">NP493_1078g02048</name>
</gene>
<dbReference type="SMART" id="SM00317">
    <property type="entry name" value="SET"/>
    <property type="match status" value="1"/>
</dbReference>
<proteinExistence type="predicted"/>
<reference evidence="14" key="1">
    <citation type="journal article" date="2023" name="Mol. Biol. Evol.">
        <title>Third-Generation Sequencing Reveals the Adaptive Role of the Epigenome in Three Deep-Sea Polychaetes.</title>
        <authorList>
            <person name="Perez M."/>
            <person name="Aroh O."/>
            <person name="Sun Y."/>
            <person name="Lan Y."/>
            <person name="Juniper S.K."/>
            <person name="Young C.R."/>
            <person name="Angers B."/>
            <person name="Qian P.Y."/>
        </authorList>
    </citation>
    <scope>NUCLEOTIDE SEQUENCE</scope>
    <source>
        <strain evidence="14">R07B-5</strain>
    </source>
</reference>
<keyword evidence="3" id="KW-0808">Transferase</keyword>
<dbReference type="PANTHER" id="PTHR45888">
    <property type="entry name" value="HL01030P-RELATED"/>
    <property type="match status" value="1"/>
</dbReference>
<comment type="caution">
    <text evidence="14">The sequence shown here is derived from an EMBL/GenBank/DDBJ whole genome shotgun (WGS) entry which is preliminary data.</text>
</comment>
<feature type="domain" description="Post-SET" evidence="13">
    <location>
        <begin position="415"/>
        <end position="431"/>
    </location>
</feature>
<dbReference type="InterPro" id="IPR003889">
    <property type="entry name" value="FYrich_C"/>
</dbReference>
<evidence type="ECO:0000256" key="11">
    <source>
        <dbReference type="ARBA" id="ARBA00023242"/>
    </source>
</evidence>
<evidence type="ECO:0000256" key="3">
    <source>
        <dbReference type="ARBA" id="ARBA00022679"/>
    </source>
</evidence>
<dbReference type="PROSITE" id="PS50280">
    <property type="entry name" value="SET"/>
    <property type="match status" value="1"/>
</dbReference>
<dbReference type="GO" id="GO:0044666">
    <property type="term" value="C:MLL3/4 complex"/>
    <property type="evidence" value="ECO:0007669"/>
    <property type="project" value="TreeGrafter"/>
</dbReference>
<keyword evidence="15" id="KW-1185">Reference proteome</keyword>
<evidence type="ECO:0000256" key="8">
    <source>
        <dbReference type="ARBA" id="ARBA00022833"/>
    </source>
</evidence>
<evidence type="ECO:0000259" key="12">
    <source>
        <dbReference type="PROSITE" id="PS50280"/>
    </source>
</evidence>
<sequence length="431" mass="50883">MRRESDLVKVFPSYLSGEDLFGLTEMAIVWVIESVSVGLTGVSAVSVVKGVSWSHRCLCCVCGERCELVSPVSLLSVVKGLPCIELCSNYNIKFGRSPLIEQPLTINPTGCARSEAKHPQRHFRRSHTLQTSSKRSLPQMVTLIPGDAPYMKQFVHSKSQQYRRLKTEWRSNVYLRRSNVQGLGLFADRDLEKHTMVIEYIGQLISNEVAEKREKIYEQQNRGVYMFRIDDNLVIDATMTGGPARYINHSCNPNCVAEVVPFEKDSKIIIIAKRRLTRGEELTYDYKFDYEMTCHLLFQLTYDYKFDYEDDMSLLTYDYKFDYEMTCHLLFQLTYDYKFDYEMTCHLLFQLTYDYKFDYEMTCHLLFQLTYDYKFDYEDDMSLLTYDYKFDYEMTCRLLFQLTYDYKFDYEDDQHKIPCLCGAPNCRKWMN</sequence>
<evidence type="ECO:0000256" key="9">
    <source>
        <dbReference type="ARBA" id="ARBA00023015"/>
    </source>
</evidence>
<evidence type="ECO:0000256" key="5">
    <source>
        <dbReference type="ARBA" id="ARBA00022723"/>
    </source>
</evidence>
<evidence type="ECO:0000256" key="2">
    <source>
        <dbReference type="ARBA" id="ARBA00022603"/>
    </source>
</evidence>
<dbReference type="InterPro" id="IPR001214">
    <property type="entry name" value="SET_dom"/>
</dbReference>
<evidence type="ECO:0000256" key="4">
    <source>
        <dbReference type="ARBA" id="ARBA00022691"/>
    </source>
</evidence>
<dbReference type="GO" id="GO:0003713">
    <property type="term" value="F:transcription coactivator activity"/>
    <property type="evidence" value="ECO:0007669"/>
    <property type="project" value="TreeGrafter"/>
</dbReference>
<keyword evidence="9" id="KW-0805">Transcription regulation</keyword>
<dbReference type="GO" id="GO:0032259">
    <property type="term" value="P:methylation"/>
    <property type="evidence" value="ECO:0007669"/>
    <property type="project" value="UniProtKB-KW"/>
</dbReference>
<dbReference type="Pfam" id="PF00856">
    <property type="entry name" value="SET"/>
    <property type="match status" value="1"/>
</dbReference>
<evidence type="ECO:0000256" key="6">
    <source>
        <dbReference type="ARBA" id="ARBA00022737"/>
    </source>
</evidence>
<dbReference type="Pfam" id="PF05965">
    <property type="entry name" value="FYRC"/>
    <property type="match status" value="1"/>
</dbReference>
<dbReference type="Proteomes" id="UP001209878">
    <property type="component" value="Unassembled WGS sequence"/>
</dbReference>
<protein>
    <submittedName>
        <fullName evidence="14">Uncharacterized protein</fullName>
    </submittedName>
</protein>
<keyword evidence="8" id="KW-0862">Zinc</keyword>
<evidence type="ECO:0000256" key="10">
    <source>
        <dbReference type="ARBA" id="ARBA00023163"/>
    </source>
</evidence>
<evidence type="ECO:0000259" key="13">
    <source>
        <dbReference type="PROSITE" id="PS50868"/>
    </source>
</evidence>
<dbReference type="AlphaFoldDB" id="A0AAD9NIA6"/>
<comment type="subcellular location">
    <subcellularLocation>
        <location evidence="1">Nucleus</location>
    </subcellularLocation>
</comment>
<evidence type="ECO:0000256" key="7">
    <source>
        <dbReference type="ARBA" id="ARBA00022771"/>
    </source>
</evidence>
<dbReference type="PANTHER" id="PTHR45888:SF6">
    <property type="entry name" value="HL01030P-RELATED"/>
    <property type="match status" value="1"/>
</dbReference>
<keyword evidence="4" id="KW-0949">S-adenosyl-L-methionine</keyword>
<keyword evidence="6" id="KW-0677">Repeat</keyword>
<dbReference type="GO" id="GO:0008270">
    <property type="term" value="F:zinc ion binding"/>
    <property type="evidence" value="ECO:0007669"/>
    <property type="project" value="UniProtKB-KW"/>
</dbReference>
<organism evidence="14 15">
    <name type="scientific">Ridgeia piscesae</name>
    <name type="common">Tubeworm</name>
    <dbReference type="NCBI Taxonomy" id="27915"/>
    <lineage>
        <taxon>Eukaryota</taxon>
        <taxon>Metazoa</taxon>
        <taxon>Spiralia</taxon>
        <taxon>Lophotrochozoa</taxon>
        <taxon>Annelida</taxon>
        <taxon>Polychaeta</taxon>
        <taxon>Sedentaria</taxon>
        <taxon>Canalipalpata</taxon>
        <taxon>Sabellida</taxon>
        <taxon>Siboglinidae</taxon>
        <taxon>Ridgeia</taxon>
    </lineage>
</organism>
<dbReference type="GO" id="GO:0045944">
    <property type="term" value="P:positive regulation of transcription by RNA polymerase II"/>
    <property type="evidence" value="ECO:0007669"/>
    <property type="project" value="TreeGrafter"/>
</dbReference>
<dbReference type="Gene3D" id="2.170.270.10">
    <property type="entry name" value="SET domain"/>
    <property type="match status" value="2"/>
</dbReference>
<feature type="domain" description="SET" evidence="12">
    <location>
        <begin position="171"/>
        <end position="287"/>
    </location>
</feature>
<dbReference type="PROSITE" id="PS50868">
    <property type="entry name" value="POST_SET"/>
    <property type="match status" value="1"/>
</dbReference>
<evidence type="ECO:0000256" key="1">
    <source>
        <dbReference type="ARBA" id="ARBA00004123"/>
    </source>
</evidence>
<dbReference type="SMART" id="SM00508">
    <property type="entry name" value="PostSET"/>
    <property type="match status" value="1"/>
</dbReference>